<dbReference type="InterPro" id="IPR050697">
    <property type="entry name" value="Adenylyl/Guanylyl_Cyclase_3/4"/>
</dbReference>
<dbReference type="GO" id="GO:0035556">
    <property type="term" value="P:intracellular signal transduction"/>
    <property type="evidence" value="ECO:0007669"/>
    <property type="project" value="InterPro"/>
</dbReference>
<dbReference type="PROSITE" id="PS50125">
    <property type="entry name" value="GUANYLATE_CYCLASE_2"/>
    <property type="match status" value="1"/>
</dbReference>
<dbReference type="InterPro" id="IPR007890">
    <property type="entry name" value="CHASE2"/>
</dbReference>
<protein>
    <submittedName>
        <fullName evidence="3">Adenylate/guanylate cyclase domain-containing protein</fullName>
    </submittedName>
</protein>
<evidence type="ECO:0000256" key="1">
    <source>
        <dbReference type="SAM" id="Phobius"/>
    </source>
</evidence>
<dbReference type="Pfam" id="PF00211">
    <property type="entry name" value="Guanylate_cyc"/>
    <property type="match status" value="1"/>
</dbReference>
<dbReference type="EMBL" id="DTKJ01000005">
    <property type="protein sequence ID" value="HGZ10682.1"/>
    <property type="molecule type" value="Genomic_DNA"/>
</dbReference>
<reference evidence="3" key="1">
    <citation type="journal article" date="2020" name="mSystems">
        <title>Genome- and Community-Level Interaction Insights into Carbon Utilization and Element Cycling Functions of Hydrothermarchaeota in Hydrothermal Sediment.</title>
        <authorList>
            <person name="Zhou Z."/>
            <person name="Liu Y."/>
            <person name="Xu W."/>
            <person name="Pan J."/>
            <person name="Luo Z.H."/>
            <person name="Li M."/>
        </authorList>
    </citation>
    <scope>NUCLEOTIDE SEQUENCE [LARGE SCALE GENOMIC DNA]</scope>
    <source>
        <strain evidence="3">SpSt-853</strain>
    </source>
</reference>
<dbReference type="AlphaFoldDB" id="A0A7C5ELZ9"/>
<gene>
    <name evidence="3" type="ORF">ENW48_00510</name>
</gene>
<dbReference type="Pfam" id="PF05226">
    <property type="entry name" value="CHASE2"/>
    <property type="match status" value="1"/>
</dbReference>
<dbReference type="SMART" id="SM00044">
    <property type="entry name" value="CYCc"/>
    <property type="match status" value="1"/>
</dbReference>
<organism evidence="3">
    <name type="scientific">Desulfobacca acetoxidans</name>
    <dbReference type="NCBI Taxonomy" id="60893"/>
    <lineage>
        <taxon>Bacteria</taxon>
        <taxon>Pseudomonadati</taxon>
        <taxon>Thermodesulfobacteriota</taxon>
        <taxon>Desulfobaccia</taxon>
        <taxon>Desulfobaccales</taxon>
        <taxon>Desulfobaccaceae</taxon>
        <taxon>Desulfobacca</taxon>
    </lineage>
</organism>
<dbReference type="GO" id="GO:0006171">
    <property type="term" value="P:cAMP biosynthetic process"/>
    <property type="evidence" value="ECO:0007669"/>
    <property type="project" value="TreeGrafter"/>
</dbReference>
<dbReference type="InterPro" id="IPR029787">
    <property type="entry name" value="Nucleotide_cyclase"/>
</dbReference>
<evidence type="ECO:0000313" key="3">
    <source>
        <dbReference type="EMBL" id="HGZ10682.1"/>
    </source>
</evidence>
<keyword evidence="1" id="KW-0472">Membrane</keyword>
<dbReference type="SUPFAM" id="SSF55073">
    <property type="entry name" value="Nucleotide cyclase"/>
    <property type="match status" value="1"/>
</dbReference>
<keyword evidence="1" id="KW-1133">Transmembrane helix</keyword>
<feature type="domain" description="Guanylate cyclase" evidence="2">
    <location>
        <begin position="443"/>
        <end position="579"/>
    </location>
</feature>
<dbReference type="InterPro" id="IPR001054">
    <property type="entry name" value="A/G_cyclase"/>
</dbReference>
<dbReference type="CDD" id="cd07302">
    <property type="entry name" value="CHD"/>
    <property type="match status" value="1"/>
</dbReference>
<name>A0A7C5ELZ9_9BACT</name>
<dbReference type="PANTHER" id="PTHR43081:SF1">
    <property type="entry name" value="ADENYLATE CYCLASE, TERMINAL-DIFFERENTIATION SPECIFIC"/>
    <property type="match status" value="1"/>
</dbReference>
<dbReference type="Gene3D" id="3.30.70.1230">
    <property type="entry name" value="Nucleotide cyclase"/>
    <property type="match status" value="1"/>
</dbReference>
<dbReference type="SMART" id="SM01080">
    <property type="entry name" value="CHASE2"/>
    <property type="match status" value="1"/>
</dbReference>
<sequence length="632" mass="70239">MKTLLLGAGLFLFILAAVTVLDRTGWLEGPENFYQDLWHQLAGKRYNPEHVVIVAVDEETLEAHAEEPLVTWTPHWARAIQVLREVGVRALGLDYLFRVTIESWLKNAKLPAGEAILNLDRPFKEQLASGQVVLAGRLRLDDQGRKTVVLPVPEFVSVLPRLPAQVGLINLAVDADGAVRFWMPALKDDQGTVFLTFPYLLALHWLGLDPVEEIKRLRKEPQLPRESGEVEGQEAFFRIGFAGPPDTFPRLSFERLLVRGALQDPKVKALRGKVVILAYEPPGHQDMHLTPYSRGFWWWEGKNMSGAEIHANIVETWLTGRRPREVPWPAAWFTGALFLGLGLLGYLRWSLWQAMVALSLLTFLSAVLGYGLFLRYWLYPVAPVHLSLILGFVGVLGLRLTREERERARLRRIFSRYVSEEVLEKLLVAGERPRLGGESCRVTVLFSDIRNFTTISEILSPDQVVEVLNTYFSRACEPILAAGGTVDKFVGDAVMAVFGAPVPSPDHARRAVQAALGLVQVARDFKTWMAGRFPEISLPPFQIGVGLHTGEAVVGIIGSPKRLEYTAIGDTVNTASRLEGLSKELGWTIVASRDTLEMAGPGLIVGATRVIPVKGRREPVEVSEILDISSEG</sequence>
<proteinExistence type="predicted"/>
<dbReference type="PANTHER" id="PTHR43081">
    <property type="entry name" value="ADENYLATE CYCLASE, TERMINAL-DIFFERENTIATION SPECIFIC-RELATED"/>
    <property type="match status" value="1"/>
</dbReference>
<feature type="transmembrane region" description="Helical" evidence="1">
    <location>
        <begin position="354"/>
        <end position="378"/>
    </location>
</feature>
<dbReference type="GO" id="GO:0004016">
    <property type="term" value="F:adenylate cyclase activity"/>
    <property type="evidence" value="ECO:0007669"/>
    <property type="project" value="UniProtKB-ARBA"/>
</dbReference>
<comment type="caution">
    <text evidence="3">The sequence shown here is derived from an EMBL/GenBank/DDBJ whole genome shotgun (WGS) entry which is preliminary data.</text>
</comment>
<accession>A0A7C5ELZ9</accession>
<feature type="transmembrane region" description="Helical" evidence="1">
    <location>
        <begin position="384"/>
        <end position="401"/>
    </location>
</feature>
<keyword evidence="1" id="KW-0812">Transmembrane</keyword>
<evidence type="ECO:0000259" key="2">
    <source>
        <dbReference type="PROSITE" id="PS50125"/>
    </source>
</evidence>
<feature type="transmembrane region" description="Helical" evidence="1">
    <location>
        <begin position="328"/>
        <end position="347"/>
    </location>
</feature>